<accession>A0A8D9GID5</accession>
<dbReference type="Gramene" id="A03p24470.2_BraZ1">
    <property type="protein sequence ID" value="A03p24470.2_BraZ1.CDS"/>
    <property type="gene ID" value="A03g24470.2_BraZ1"/>
</dbReference>
<dbReference type="SUPFAM" id="SSF117070">
    <property type="entry name" value="LEA14-like"/>
    <property type="match status" value="2"/>
</dbReference>
<evidence type="ECO:0000256" key="1">
    <source>
        <dbReference type="ARBA" id="ARBA00004917"/>
    </source>
</evidence>
<dbReference type="InterPro" id="IPR004864">
    <property type="entry name" value="LEA_2"/>
</dbReference>
<keyword evidence="7" id="KW-0808">Transferase</keyword>
<dbReference type="PROSITE" id="PS00467">
    <property type="entry name" value="RIBOSOMAL_L2"/>
    <property type="match status" value="1"/>
</dbReference>
<evidence type="ECO:0000256" key="13">
    <source>
        <dbReference type="SAM" id="MobiDB-lite"/>
    </source>
</evidence>
<dbReference type="InterPro" id="IPR013990">
    <property type="entry name" value="WHy-dom"/>
</dbReference>
<keyword evidence="6" id="KW-0686">Riboflavin biosynthesis</keyword>
<evidence type="ECO:0000256" key="7">
    <source>
        <dbReference type="ARBA" id="ARBA00022679"/>
    </source>
</evidence>
<dbReference type="GO" id="GO:0005840">
    <property type="term" value="C:ribosome"/>
    <property type="evidence" value="ECO:0007669"/>
    <property type="project" value="UniProtKB-KW"/>
</dbReference>
<dbReference type="GO" id="GO:1990904">
    <property type="term" value="C:ribonucleoprotein complex"/>
    <property type="evidence" value="ECO:0007669"/>
    <property type="project" value="UniProtKB-KW"/>
</dbReference>
<comment type="pathway">
    <text evidence="1">Cofactor biosynthesis; riboflavin biosynthesis; riboflavin from 2-hydroxy-3-oxobutyl phosphate and 5-amino-6-(D-ribitylamino)uracil: step 1/2.</text>
</comment>
<keyword evidence="8" id="KW-0689">Ribosomal protein</keyword>
<feature type="domain" description="Water stress and hypersensitive response" evidence="14">
    <location>
        <begin position="277"/>
        <end position="394"/>
    </location>
</feature>
<evidence type="ECO:0000256" key="2">
    <source>
        <dbReference type="ARBA" id="ARBA00005636"/>
    </source>
</evidence>
<comment type="similarity">
    <text evidence="2">Belongs to the universal ribosomal protein uL2 family.</text>
</comment>
<dbReference type="GO" id="GO:0009349">
    <property type="term" value="C:riboflavin synthase complex"/>
    <property type="evidence" value="ECO:0007669"/>
    <property type="project" value="InterPro"/>
</dbReference>
<evidence type="ECO:0000313" key="16">
    <source>
        <dbReference type="EMBL" id="CAG7881104.1"/>
    </source>
</evidence>
<dbReference type="InterPro" id="IPR045043">
    <property type="entry name" value="Lea14-like"/>
</dbReference>
<sequence length="733" mass="79529">MKSLASPPCLRLTPTTRRHLPSSACFTHGGIKSNSLSFSSSASGFASTLSVEKELRSSFVTDAVRHVTGSLMRGEGLRFAIVVARFNEVVTKLLLEGAIETFKKYSVREEDIQVIWVPGSFEIGVVAQRLGKSGNFHAVLCIGAVIRGDTTHYDAVANSAASGVLSAGINSGVPCIFGVLTCEDMDQALNRSGGKAGNKGAETALTAVSVHHYHQSFLLLEQRCTSMSTSENKVEIVDRAHKEEEKEEGGFLDKVKDFIHDIGEKIEGAIGFGKPTADVSAIHIPKINLERADIVVDVLVKNPNPVPIPLIDIDYLIESDGRKLVSGLIPDAGTIKAHGEETVKIPLTLIYDDIKSTYNDINPGMIIPYRIKVDLIVDVPVLGRLTLPLEKRGEIPIPKKPDVDIEKIKFQKFSLEETVAILHVRLENLNDFDLGVNDLDCEVWLSDVSIGKAEISDSIKLDKNGSGLINVPITFRPKDFGSALWDMIRGKGTGYTIKGNVDVDTPFGGMKLPIIKEGGETRLKKEDDDDDDEVIISSSLLLFYLIFGIFTGFGDVQNKTLVAEMEEKMLHMDINSMIGSSMPLGMMRIGTIIHNIEMNPGQGAKLVRAAGTNAKILKEPASGKCLIKLPSGDTRWINARCRATIGTVSNPSHGVKKLYKAGQSRWLGIRPKVRGVAMNPCDHPHGGGEGKSKSSGSRGRTSVSPWGKPCKGGYKSASVKKKKKRLAAREAKM</sequence>
<dbReference type="FunFam" id="2.30.30.30:FF:000047">
    <property type="entry name" value="60S ribosomal protein L2, mitochondrial"/>
    <property type="match status" value="1"/>
</dbReference>
<dbReference type="AlphaFoldDB" id="A0A8D9GID5"/>
<dbReference type="Gene3D" id="2.60.40.1820">
    <property type="match status" value="2"/>
</dbReference>
<evidence type="ECO:0000256" key="9">
    <source>
        <dbReference type="ARBA" id="ARBA00023274"/>
    </source>
</evidence>
<feature type="domain" description="Large ribosomal subunit protein uL2 C-terminal" evidence="15">
    <location>
        <begin position="576"/>
        <end position="709"/>
    </location>
</feature>
<protein>
    <recommendedName>
        <fullName evidence="12">6,7-dimethyl-8-ribityllumazine synthase, chloroplastic</fullName>
        <ecNumber evidence="5">2.5.1.78</ecNumber>
    </recommendedName>
</protein>
<comment type="similarity">
    <text evidence="4">Belongs to the DMRL synthase family.</text>
</comment>
<dbReference type="FunFam" id="2.60.40.1820:FF:000003">
    <property type="entry name" value="Desiccation protectant protein Lea14 isogeny"/>
    <property type="match status" value="1"/>
</dbReference>
<dbReference type="GO" id="GO:0000906">
    <property type="term" value="F:6,7-dimethyl-8-ribityllumazine synthase activity"/>
    <property type="evidence" value="ECO:0007669"/>
    <property type="project" value="UniProtKB-EC"/>
</dbReference>
<dbReference type="NCBIfam" id="TIGR00114">
    <property type="entry name" value="lumazine-synth"/>
    <property type="match status" value="1"/>
</dbReference>
<evidence type="ECO:0000256" key="5">
    <source>
        <dbReference type="ARBA" id="ARBA00012664"/>
    </source>
</evidence>
<dbReference type="EMBL" id="LS974619">
    <property type="protein sequence ID" value="CAG7881104.1"/>
    <property type="molecule type" value="Genomic_DNA"/>
</dbReference>
<dbReference type="PANTHER" id="PTHR31459:SF2">
    <property type="entry name" value="OS03G0843300 PROTEIN"/>
    <property type="match status" value="1"/>
</dbReference>
<dbReference type="HAMAP" id="MF_00178">
    <property type="entry name" value="Lumazine_synth"/>
    <property type="match status" value="1"/>
</dbReference>
<dbReference type="PANTHER" id="PTHR31459">
    <property type="match status" value="1"/>
</dbReference>
<dbReference type="InterPro" id="IPR014726">
    <property type="entry name" value="Ribosomal_uL2_dom3"/>
</dbReference>
<dbReference type="InterPro" id="IPR036467">
    <property type="entry name" value="LS/RS_sf"/>
</dbReference>
<evidence type="ECO:0000259" key="14">
    <source>
        <dbReference type="SMART" id="SM00769"/>
    </source>
</evidence>
<evidence type="ECO:0000256" key="8">
    <source>
        <dbReference type="ARBA" id="ARBA00022980"/>
    </source>
</evidence>
<organism evidence="16 17">
    <name type="scientific">Brassica campestris</name>
    <name type="common">Field mustard</name>
    <dbReference type="NCBI Taxonomy" id="3711"/>
    <lineage>
        <taxon>Eukaryota</taxon>
        <taxon>Viridiplantae</taxon>
        <taxon>Streptophyta</taxon>
        <taxon>Embryophyta</taxon>
        <taxon>Tracheophyta</taxon>
        <taxon>Spermatophyta</taxon>
        <taxon>Magnoliopsida</taxon>
        <taxon>eudicotyledons</taxon>
        <taxon>Gunneridae</taxon>
        <taxon>Pentapetalae</taxon>
        <taxon>rosids</taxon>
        <taxon>malvids</taxon>
        <taxon>Brassicales</taxon>
        <taxon>Brassicaceae</taxon>
        <taxon>Brassiceae</taxon>
        <taxon>Brassica</taxon>
    </lineage>
</organism>
<evidence type="ECO:0000256" key="6">
    <source>
        <dbReference type="ARBA" id="ARBA00022619"/>
    </source>
</evidence>
<dbReference type="SMART" id="SM00769">
    <property type="entry name" value="WHy"/>
    <property type="match status" value="2"/>
</dbReference>
<dbReference type="FunFam" id="2.60.40.1820:FF:000002">
    <property type="entry name" value="Late embryogenesis abundant protein Lea14-A"/>
    <property type="match status" value="1"/>
</dbReference>
<comment type="subunit">
    <text evidence="11">Oligomer forming an icosahedral capsid.</text>
</comment>
<evidence type="ECO:0000313" key="17">
    <source>
        <dbReference type="Proteomes" id="UP000694005"/>
    </source>
</evidence>
<proteinExistence type="inferred from homology"/>
<evidence type="ECO:0000256" key="12">
    <source>
        <dbReference type="ARBA" id="ARBA00072565"/>
    </source>
</evidence>
<dbReference type="GO" id="GO:0009231">
    <property type="term" value="P:riboflavin biosynthetic process"/>
    <property type="evidence" value="ECO:0007669"/>
    <property type="project" value="UniProtKB-UniPathway"/>
</dbReference>
<evidence type="ECO:0000259" key="15">
    <source>
        <dbReference type="SMART" id="SM01382"/>
    </source>
</evidence>
<dbReference type="EC" id="2.5.1.78" evidence="5"/>
<dbReference type="UniPathway" id="UPA00275">
    <property type="reaction ID" value="UER00404"/>
</dbReference>
<dbReference type="Gene3D" id="2.30.30.30">
    <property type="match status" value="1"/>
</dbReference>
<evidence type="ECO:0000256" key="4">
    <source>
        <dbReference type="ARBA" id="ARBA00007424"/>
    </source>
</evidence>
<dbReference type="InterPro" id="IPR008991">
    <property type="entry name" value="Translation_prot_SH3-like_sf"/>
</dbReference>
<comment type="catalytic activity">
    <reaction evidence="10">
        <text>(2S)-2-hydroxy-3-oxobutyl phosphate + 5-amino-6-(D-ribitylamino)uracil = 6,7-dimethyl-8-(1-D-ribityl)lumazine + phosphate + 2 H2O + H(+)</text>
        <dbReference type="Rhea" id="RHEA:26152"/>
        <dbReference type="ChEBI" id="CHEBI:15377"/>
        <dbReference type="ChEBI" id="CHEBI:15378"/>
        <dbReference type="ChEBI" id="CHEBI:15934"/>
        <dbReference type="ChEBI" id="CHEBI:43474"/>
        <dbReference type="ChEBI" id="CHEBI:58201"/>
        <dbReference type="ChEBI" id="CHEBI:58830"/>
        <dbReference type="EC" id="2.5.1.78"/>
    </reaction>
</comment>
<dbReference type="SUPFAM" id="SSF52121">
    <property type="entry name" value="Lumazine synthase"/>
    <property type="match status" value="1"/>
</dbReference>
<comment type="similarity">
    <text evidence="3">Belongs to the LEA type 2 family.</text>
</comment>
<name>A0A8D9GID5_BRACM</name>
<dbReference type="InterPro" id="IPR022669">
    <property type="entry name" value="Ribosomal_uL2_C"/>
</dbReference>
<gene>
    <name evidence="16" type="ORF">BRAPAZ1V2_A03P24470.2</name>
</gene>
<dbReference type="GO" id="GO:0003735">
    <property type="term" value="F:structural constituent of ribosome"/>
    <property type="evidence" value="ECO:0007669"/>
    <property type="project" value="InterPro"/>
</dbReference>
<dbReference type="GO" id="GO:0009269">
    <property type="term" value="P:response to desiccation"/>
    <property type="evidence" value="ECO:0007669"/>
    <property type="project" value="InterPro"/>
</dbReference>
<dbReference type="Pfam" id="PF03947">
    <property type="entry name" value="Ribosomal_L2_C"/>
    <property type="match status" value="1"/>
</dbReference>
<feature type="compositionally biased region" description="Low complexity" evidence="13">
    <location>
        <begin position="693"/>
        <end position="704"/>
    </location>
</feature>
<feature type="region of interest" description="Disordered" evidence="13">
    <location>
        <begin position="676"/>
        <end position="733"/>
    </location>
</feature>
<dbReference type="InterPro" id="IPR014722">
    <property type="entry name" value="Rib_uL2_dom2"/>
</dbReference>
<evidence type="ECO:0000256" key="11">
    <source>
        <dbReference type="ARBA" id="ARBA00063688"/>
    </source>
</evidence>
<evidence type="ECO:0000256" key="3">
    <source>
        <dbReference type="ARBA" id="ARBA00005960"/>
    </source>
</evidence>
<dbReference type="Proteomes" id="UP000694005">
    <property type="component" value="Chromosome A03"/>
</dbReference>
<dbReference type="GO" id="GO:0006412">
    <property type="term" value="P:translation"/>
    <property type="evidence" value="ECO:0007669"/>
    <property type="project" value="InterPro"/>
</dbReference>
<dbReference type="SMART" id="SM01382">
    <property type="entry name" value="Ribosomal_L2_C"/>
    <property type="match status" value="1"/>
</dbReference>
<dbReference type="Gene3D" id="4.10.950.10">
    <property type="entry name" value="Ribosomal protein L2, domain 3"/>
    <property type="match status" value="1"/>
</dbReference>
<dbReference type="CDD" id="cd09209">
    <property type="entry name" value="Lumazine_synthase-I"/>
    <property type="match status" value="1"/>
</dbReference>
<dbReference type="InterPro" id="IPR034964">
    <property type="entry name" value="LS"/>
</dbReference>
<reference evidence="16 17" key="1">
    <citation type="submission" date="2021-07" db="EMBL/GenBank/DDBJ databases">
        <authorList>
            <consortium name="Genoscope - CEA"/>
            <person name="William W."/>
        </authorList>
    </citation>
    <scope>NUCLEOTIDE SEQUENCE [LARGE SCALE GENOMIC DNA]</scope>
</reference>
<dbReference type="Gene3D" id="3.40.50.960">
    <property type="entry name" value="Lumazine/riboflavin synthase"/>
    <property type="match status" value="1"/>
</dbReference>
<evidence type="ECO:0000256" key="10">
    <source>
        <dbReference type="ARBA" id="ARBA00048785"/>
    </source>
</evidence>
<feature type="domain" description="Water stress and hypersensitive response" evidence="14">
    <location>
        <begin position="403"/>
        <end position="519"/>
    </location>
</feature>
<dbReference type="FunFam" id="3.40.50.960:FF:000001">
    <property type="entry name" value="6,7-dimethyl-8-ribityllumazine synthase"/>
    <property type="match status" value="1"/>
</dbReference>
<keyword evidence="9" id="KW-0687">Ribonucleoprotein</keyword>
<dbReference type="SUPFAM" id="SSF50104">
    <property type="entry name" value="Translation proteins SH3-like domain"/>
    <property type="match status" value="1"/>
</dbReference>
<feature type="compositionally biased region" description="Basic and acidic residues" evidence="13">
    <location>
        <begin position="682"/>
        <end position="692"/>
    </location>
</feature>
<dbReference type="Pfam" id="PF03168">
    <property type="entry name" value="LEA_2"/>
    <property type="match status" value="2"/>
</dbReference>
<dbReference type="Pfam" id="PF00885">
    <property type="entry name" value="DMRL_synthase"/>
    <property type="match status" value="1"/>
</dbReference>
<dbReference type="FunFam" id="4.10.950.10:FF:000001">
    <property type="entry name" value="50S ribosomal protein L2"/>
    <property type="match status" value="1"/>
</dbReference>
<dbReference type="InterPro" id="IPR002180">
    <property type="entry name" value="LS/RS"/>
</dbReference>
<dbReference type="InterPro" id="IPR022671">
    <property type="entry name" value="Ribosomal_uL2_CS"/>
</dbReference>